<reference evidence="2 3" key="1">
    <citation type="submission" date="2020-02" db="EMBL/GenBank/DDBJ databases">
        <title>Out from the shadows clarifying the taxonomy of the family Cryomorphaceae and related taxa by utilizing the GTDB taxonomic framework.</title>
        <authorList>
            <person name="Bowman J.P."/>
        </authorList>
    </citation>
    <scope>NUCLEOTIDE SEQUENCE [LARGE SCALE GENOMIC DNA]</scope>
    <source>
        <strain evidence="2 3">QSSC 1-22</strain>
    </source>
</reference>
<evidence type="ECO:0000256" key="1">
    <source>
        <dbReference type="SAM" id="SignalP"/>
    </source>
</evidence>
<comment type="caution">
    <text evidence="2">The sequence shown here is derived from an EMBL/GenBank/DDBJ whole genome shotgun (WGS) entry which is preliminary data.</text>
</comment>
<name>A0A7K3WR46_9FLAO</name>
<dbReference type="GO" id="GO:0016811">
    <property type="term" value="F:hydrolase activity, acting on carbon-nitrogen (but not peptide) bonds, in linear amides"/>
    <property type="evidence" value="ECO:0007669"/>
    <property type="project" value="TreeGrafter"/>
</dbReference>
<dbReference type="InterPro" id="IPR029062">
    <property type="entry name" value="Class_I_gatase-like"/>
</dbReference>
<dbReference type="Pfam" id="PF02585">
    <property type="entry name" value="PIG-L"/>
    <property type="match status" value="1"/>
</dbReference>
<feature type="signal peptide" evidence="1">
    <location>
        <begin position="1"/>
        <end position="18"/>
    </location>
</feature>
<proteinExistence type="predicted"/>
<keyword evidence="1" id="KW-0732">Signal</keyword>
<evidence type="ECO:0000313" key="2">
    <source>
        <dbReference type="EMBL" id="NEN23996.1"/>
    </source>
</evidence>
<dbReference type="PANTHER" id="PTHR12993">
    <property type="entry name" value="N-ACETYLGLUCOSAMINYL-PHOSPHATIDYLINOSITOL DE-N-ACETYLASE-RELATED"/>
    <property type="match status" value="1"/>
</dbReference>
<dbReference type="InterPro" id="IPR024078">
    <property type="entry name" value="LmbE-like_dom_sf"/>
</dbReference>
<dbReference type="InterPro" id="IPR003737">
    <property type="entry name" value="GlcNAc_PI_deacetylase-related"/>
</dbReference>
<dbReference type="RefSeq" id="WP_163285390.1">
    <property type="nucleotide sequence ID" value="NZ_JAAGVY010000018.1"/>
</dbReference>
<dbReference type="Gene3D" id="3.40.50.10320">
    <property type="entry name" value="LmbE-like"/>
    <property type="match status" value="1"/>
</dbReference>
<accession>A0A7K3WR46</accession>
<protein>
    <submittedName>
        <fullName evidence="2">PIG-L family deacetylase</fullName>
    </submittedName>
</protein>
<dbReference type="Proteomes" id="UP000486602">
    <property type="component" value="Unassembled WGS sequence"/>
</dbReference>
<evidence type="ECO:0000313" key="3">
    <source>
        <dbReference type="Proteomes" id="UP000486602"/>
    </source>
</evidence>
<gene>
    <name evidence="2" type="ORF">G3O08_10845</name>
</gene>
<dbReference type="AlphaFoldDB" id="A0A7K3WR46"/>
<feature type="chain" id="PRO_5029646084" evidence="1">
    <location>
        <begin position="19"/>
        <end position="832"/>
    </location>
</feature>
<sequence>MRISLTAIFALSLSWLFGQFPTTYTSSELYHQLEKLNTGASVLYLAAHPDDENTRLISYFENKQHVRTAYMSLTRGDGGQNLIGTEIGPGIGILRTQELLAARKIDGGEQFFSRAVDFGYSKSAEETFEKWGKENILADVVFIIRKFRPDVIITRFPPSNYAGHGHHEASAVLAEEAFDLAADPDAFPEQLSAVEVWQPKRLYFNTSSWWIKDLEEQAKNSDEFLTIDVGEYNSLLGESYAQIASRSRSQHQSQGFGTDFPYGTNIEYIKYVKGDKVIPGGEILDGIGNDWSRYDASDIGSLIDEAIKNFDPLNPSATAGTLAKAGKIMNSKKKTPFFIQKQKELNDLLLHMLGVSIEFNTDKMLVVPGQDVFARIDIVNPGASSLTLKKAVYQNKEILGEANLVNNVLFSEEVKLHLEENAELSNPYWLNEPFENIYLVNDYSLLGNPQNAPSVFADLFFEKDGYTFSVNVPVKEKIIDPAKAVIFNPTYIVPRVTFNFSENVNIAAGNDYRTVQITATNHGEAFSGEVQLNLPKGWEAAPTSVSLDLEGAGNAKIINFDVRAIAGAQSGKASLSVIKSDKTLRKPAMSLEIIDYDHIPAQIILKPAIIDLVPIDLKTGDVQLVGYIDGPGDDVAKYLGAAGYKVEHINADDLRSGNLSRFDAIVTGIRAFNTRDDLGFDNDNLNAYVEAGGIWLVQYNTNRGLKSDKIGPYPFTITRERVTDENAVASMLLPDHALMNYPNKITQADFDNWVQERGLYFAADWDPKFQALISWNDSGEPARDGGLIVAPHGSGYFVYSGISFFRQLPAGVPGAYRLLANILALGSQDPKN</sequence>
<dbReference type="SUPFAM" id="SSF102588">
    <property type="entry name" value="LmbE-like"/>
    <property type="match status" value="1"/>
</dbReference>
<dbReference type="PANTHER" id="PTHR12993:SF11">
    <property type="entry name" value="N-ACETYLGLUCOSAMINYL-PHOSPHATIDYLINOSITOL DE-N-ACETYLASE"/>
    <property type="match status" value="1"/>
</dbReference>
<keyword evidence="3" id="KW-1185">Reference proteome</keyword>
<dbReference type="SUPFAM" id="SSF52317">
    <property type="entry name" value="Class I glutamine amidotransferase-like"/>
    <property type="match status" value="1"/>
</dbReference>
<dbReference type="EMBL" id="JAAGVY010000018">
    <property type="protein sequence ID" value="NEN23996.1"/>
    <property type="molecule type" value="Genomic_DNA"/>
</dbReference>
<organism evidence="2 3">
    <name type="scientific">Cryomorpha ignava</name>
    <dbReference type="NCBI Taxonomy" id="101383"/>
    <lineage>
        <taxon>Bacteria</taxon>
        <taxon>Pseudomonadati</taxon>
        <taxon>Bacteroidota</taxon>
        <taxon>Flavobacteriia</taxon>
        <taxon>Flavobacteriales</taxon>
        <taxon>Cryomorphaceae</taxon>
        <taxon>Cryomorpha</taxon>
    </lineage>
</organism>